<organism evidence="2 3">
    <name type="scientific">Rouxiella badensis</name>
    <dbReference type="NCBI Taxonomy" id="1646377"/>
    <lineage>
        <taxon>Bacteria</taxon>
        <taxon>Pseudomonadati</taxon>
        <taxon>Pseudomonadota</taxon>
        <taxon>Gammaproteobacteria</taxon>
        <taxon>Enterobacterales</taxon>
        <taxon>Yersiniaceae</taxon>
        <taxon>Rouxiella</taxon>
    </lineage>
</organism>
<evidence type="ECO:0000313" key="3">
    <source>
        <dbReference type="Proteomes" id="UP000192536"/>
    </source>
</evidence>
<gene>
    <name evidence="2" type="ORF">BS640_10930</name>
</gene>
<feature type="region of interest" description="Disordered" evidence="1">
    <location>
        <begin position="1489"/>
        <end position="1542"/>
    </location>
</feature>
<feature type="compositionally biased region" description="Low complexity" evidence="1">
    <location>
        <begin position="1493"/>
        <end position="1510"/>
    </location>
</feature>
<feature type="region of interest" description="Disordered" evidence="1">
    <location>
        <begin position="1744"/>
        <end position="1766"/>
    </location>
</feature>
<comment type="caution">
    <text evidence="2">The sequence shown here is derived from an EMBL/GenBank/DDBJ whole genome shotgun (WGS) entry which is preliminary data.</text>
</comment>
<dbReference type="Proteomes" id="UP000192536">
    <property type="component" value="Unassembled WGS sequence"/>
</dbReference>
<evidence type="ECO:0000313" key="2">
    <source>
        <dbReference type="EMBL" id="ORJ25509.1"/>
    </source>
</evidence>
<feature type="compositionally biased region" description="Low complexity" evidence="1">
    <location>
        <begin position="1521"/>
        <end position="1532"/>
    </location>
</feature>
<name>A0A1X0WFG8_9GAMM</name>
<sequence>MAPLVNLSSTHLPPSSLDPESQAKCSSPMKAKEAGIFISKEERANLDSLVEKISNDGNWQGDKSVCELLVLVVNDEDFLRALKDTVFKLKKDVNVTADETADKHSLLSALLEEPANPTPVETADFLRLIKGELATHPDKWANTLSTFTQATAKFSETMTDELPAFKMFHKKGHSPEKPTLVLDVLNRLPADLDALQKTMPPQYQYTLKKLQEVTQNLLREVQDSPQVLTRQSDVIEAHRTSQSVNQLNAIVTALVKTVDAIELAARLQDPENAAKIDKAQVATLVEGAVDLMLGEGKATASDAALDQLRREVEKTLLEKASPELKALVNTVKRQSLDNHTRSMMAVLKETAKGIKTAAKAADAYTKTMPGNLFNTEPKEIRQQFGKLAPHIFIAGHIGNAADELKAIAAELTRVATPESFLHKANTVVQTGLEKFSLKQIEKFPNYVQKKLQNVKAAAQHQIDNLQASALRGVRVLDSMVDDKRVVEQPIGRVVIPKRVATGPSNAELQGIGLIKMLRGDIAKPVVCQFKAPPVTLLADAQKFLDAVDGLQSAAETYASASKKSPHIEEPKAGPVGDIEKALEAVAKTLLEEINPSHIKRVNRAQEKSQALDAYRQAAESAHRVATQIETTLVSTLRKGLESLDLPRSQGEDKQIRQLSQVLLLASLELVDAATLLKGATKPSENGDIKTQLKTLSEVKETIEAINAKIKKAAKNHLGENIHRHSRDGRLAKGVGMWSKDQLEAFASEHPNADPAVIKIAMTKIFKDVAEKNFAKVSDPEGRFLQERVALAINDAFDGNMSLPPDQQQLLAKSDTFDRYLVKWGGKKISSRGVYAVVTAAVGLGDVTLNRMISFHPNRQLLMPRMGYIKALLAPVTIGLGVRALKNCLLPGQGSADAAIKTYLEREIPNAVARLVTGLLPAGASLALAAPLAGFGLYQKDRMQFLASAVKRFGTDSSFASVSAVAIATQNRLSAGKVPAPKAPLAATRSERIASEREALQENVLTRGKRSTGTAGGMQQDDLNVKASLDEALLDKNPLYQQNRLDSPLLWAKNHLEDKLRNAGYQRTIDWDTKVKVYSIPFSAASDRLADERHQQRPKLLETISLLDYAFKTYARKDYASLGNELKFEAEKDGMQRAVHILKNEDVQKAYIDELKRFYQRPEIKDLSEKYIVSRMRSIVNTHFDNSVGRSALSKNEVLEQISRGEVELLELDGKYVTDMACIKKPGGEVLYLSLTSGQGFEAQWSTAGLKFKDKATGDEFFKQVKKGLKRDDFMRAKDVVVDASGLLPSPKKIIPKSKMRIMIGGPAPIPVNINPPPRLTTLTSSKGYASALLNLKIHHAQQDADYLMKSDNEILGDDIVNAIGTLGTAAALFAMPFTGGASGVAVTLSGKALAFLGTASASWSLTLATGVVPKLLQAAMADRQEEARNAMIDAAVGIISEAGGQAAGELLSRSLSLLAGKMNITVDQLPAELKTRMENFIDSKIKKADSHFSDSGSTLSTSSVSSGTRSLNGTTDSGIASGSRSSGTGNSSERVSHASSSGDSGYNDFKFIDDVDDLPTTPLDISDLKTTLNTEFDAKTEVFKARFGKRENALENESNYRTLAFEARKLGYNVDVGYVHAVRENASTQPALIVKVSKPGTEDQYIYFKSRTISTTDTPGTTFGEKEAAKAFDANNFNKNYIADMEFTDNAVQIDWHKNFSMLDQTFSSTPPYAARHASSFTEISHRPDWYRAQQLDESLTHFGRRSSMPNDAISHRSGSRRGGERKIDASALQYWDNKARMRSGVEGVIISWAANRSVNKGAAAWKSALGSTAEQPYSLAEISTNVDRLGSGIRYKNTPSGTLVVGVSLNSMVQEGESTNVNIMGYRVRTIGNRTPKDKLHAYGHTQVNEAAESATFTAKHLNYTRAREKVANGTWSEADRAMNARYSAIKAKLGDTVDISTLNIPVVLVLDKLKIPGYVEGQPIPGVIPRDAIVGAISDGGDVDAVANVMEKLLNKRIPVSHAGIEETPESIAKREITTDLKQTRDISTMPQAEKWIADKIKLKGEGVTIKYPPNIIRALQNHLEPKLLPMINEARNDIKTALPARLQFFLEQFQPIKDFLNTCTQGADSLASGNVEAPTARLSKSDLIHLYTLLMAEGISTKEDAYYFLESMEKNMMQVGDRLGSRRLPQNLIDFLSTKIPDFTLFLTPLGETVGSKPGEYSVKLADIQRLKSMLEPAVSHVAEAQSWLETHAASMGEYDQIQLPRNVIRVVQGSDVDINSILALRGVRSPTAGKLVDKELLEMLIDILENNNKSEVLKNNDDAHRLLLQIKNNIANGKAGVGTLPVKLIRYMESQNVKVSEFLVKHGDLSLAIGLAEKRGVAPALAASHMQAEHIMVNELQVQQLIDLLAQST</sequence>
<dbReference type="EMBL" id="MRWE01000015">
    <property type="protein sequence ID" value="ORJ25509.1"/>
    <property type="molecule type" value="Genomic_DNA"/>
</dbReference>
<keyword evidence="3" id="KW-1185">Reference proteome</keyword>
<feature type="compositionally biased region" description="Polar residues" evidence="1">
    <location>
        <begin position="1511"/>
        <end position="1520"/>
    </location>
</feature>
<protein>
    <submittedName>
        <fullName evidence="2">Uncharacterized protein</fullName>
    </submittedName>
</protein>
<evidence type="ECO:0000256" key="1">
    <source>
        <dbReference type="SAM" id="MobiDB-lite"/>
    </source>
</evidence>
<feature type="region of interest" description="Disordered" evidence="1">
    <location>
        <begin position="1"/>
        <end position="24"/>
    </location>
</feature>
<dbReference type="STRING" id="1646377.BS640_10930"/>
<accession>A0A1X0WFG8</accession>
<feature type="compositionally biased region" description="Polar residues" evidence="1">
    <location>
        <begin position="1"/>
        <end position="13"/>
    </location>
</feature>
<dbReference type="RefSeq" id="WP_084912557.1">
    <property type="nucleotide sequence ID" value="NZ_MRWE01000015.1"/>
</dbReference>
<proteinExistence type="predicted"/>
<reference evidence="2 3" key="1">
    <citation type="journal article" date="2017" name="Int. J. Syst. Evol. Microbiol.">
        <title>Rouxiella badensis sp. nov. and Rouxiella silvae sp. nov. isolated from peat bog soil in Germany and emendation of the genus description.</title>
        <authorList>
            <person name="Le Fleche-Mateos A."/>
            <person name="Kugler J.H."/>
            <person name="Hansen S.H."/>
            <person name="Syldatk C."/>
            <person name="Hausmann R."/>
            <person name="Lomprez F."/>
            <person name="Vandenbogaert M."/>
            <person name="Manuguerra J.C."/>
            <person name="Grimont P.A."/>
        </authorList>
    </citation>
    <scope>NUCLEOTIDE SEQUENCE [LARGE SCALE GENOMIC DNA]</scope>
    <source>
        <strain evidence="2 3">DSM 100043</strain>
    </source>
</reference>